<proteinExistence type="predicted"/>
<dbReference type="EMBL" id="LUGG01000001">
    <property type="protein sequence ID" value="OBZ79165.1"/>
    <property type="molecule type" value="Genomic_DNA"/>
</dbReference>
<sequence length="78" mass="9013">MINYELRPLPCTERLDHSIFATHRRAHSPTRKSIIHFRGRSSIVTAQICAASKVRRIENPRRPLPFKLHSPPPAARHI</sequence>
<organism evidence="1 2">
    <name type="scientific">Grifola frondosa</name>
    <name type="common">Maitake</name>
    <name type="synonym">Polyporus frondosus</name>
    <dbReference type="NCBI Taxonomy" id="5627"/>
    <lineage>
        <taxon>Eukaryota</taxon>
        <taxon>Fungi</taxon>
        <taxon>Dikarya</taxon>
        <taxon>Basidiomycota</taxon>
        <taxon>Agaricomycotina</taxon>
        <taxon>Agaricomycetes</taxon>
        <taxon>Polyporales</taxon>
        <taxon>Grifolaceae</taxon>
        <taxon>Grifola</taxon>
    </lineage>
</organism>
<evidence type="ECO:0000313" key="2">
    <source>
        <dbReference type="Proteomes" id="UP000092993"/>
    </source>
</evidence>
<reference evidence="1 2" key="1">
    <citation type="submission" date="2016-03" db="EMBL/GenBank/DDBJ databases">
        <title>Whole genome sequencing of Grifola frondosa 9006-11.</title>
        <authorList>
            <person name="Min B."/>
            <person name="Park H."/>
            <person name="Kim J.-G."/>
            <person name="Cho H."/>
            <person name="Oh Y.-L."/>
            <person name="Kong W.-S."/>
            <person name="Choi I.-G."/>
        </authorList>
    </citation>
    <scope>NUCLEOTIDE SEQUENCE [LARGE SCALE GENOMIC DNA]</scope>
    <source>
        <strain evidence="1 2">9006-11</strain>
    </source>
</reference>
<dbReference type="AlphaFoldDB" id="A0A1C7MQL2"/>
<name>A0A1C7MQL2_GRIFR</name>
<evidence type="ECO:0000313" key="1">
    <source>
        <dbReference type="EMBL" id="OBZ79165.1"/>
    </source>
</evidence>
<keyword evidence="2" id="KW-1185">Reference proteome</keyword>
<gene>
    <name evidence="1" type="ORF">A0H81_00923</name>
</gene>
<comment type="caution">
    <text evidence="1">The sequence shown here is derived from an EMBL/GenBank/DDBJ whole genome shotgun (WGS) entry which is preliminary data.</text>
</comment>
<dbReference type="Proteomes" id="UP000092993">
    <property type="component" value="Unassembled WGS sequence"/>
</dbReference>
<protein>
    <submittedName>
        <fullName evidence="1">Uncharacterized protein</fullName>
    </submittedName>
</protein>
<accession>A0A1C7MQL2</accession>